<dbReference type="InterPro" id="IPR058030">
    <property type="entry name" value="TRIM8/14/16/25/29/45/65_CC"/>
</dbReference>
<dbReference type="GO" id="GO:0008270">
    <property type="term" value="F:zinc ion binding"/>
    <property type="evidence" value="ECO:0007669"/>
    <property type="project" value="UniProtKB-KW"/>
</dbReference>
<dbReference type="Pfam" id="PF15227">
    <property type="entry name" value="zf-C3HC4_4"/>
    <property type="match status" value="1"/>
</dbReference>
<dbReference type="AlphaFoldDB" id="A0ABD0XE85"/>
<accession>A0ABD0XE85</accession>
<proteinExistence type="predicted"/>
<evidence type="ECO:0000256" key="1">
    <source>
        <dbReference type="ARBA" id="ARBA00022723"/>
    </source>
</evidence>
<dbReference type="InterPro" id="IPR001841">
    <property type="entry name" value="Znf_RING"/>
</dbReference>
<keyword evidence="2 4" id="KW-0863">Zinc-finger</keyword>
<evidence type="ECO:0000256" key="4">
    <source>
        <dbReference type="PROSITE-ProRule" id="PRU00024"/>
    </source>
</evidence>
<name>A0ABD0XE85_UMBPY</name>
<feature type="signal peptide" evidence="6">
    <location>
        <begin position="1"/>
        <end position="20"/>
    </location>
</feature>
<dbReference type="Pfam" id="PF25600">
    <property type="entry name" value="TRIM_CC"/>
    <property type="match status" value="1"/>
</dbReference>
<keyword evidence="6" id="KW-0732">Signal</keyword>
<dbReference type="Gene3D" id="3.30.40.10">
    <property type="entry name" value="Zinc/RING finger domain, C3HC4 (zinc finger)"/>
    <property type="match status" value="1"/>
</dbReference>
<dbReference type="SUPFAM" id="SSF57850">
    <property type="entry name" value="RING/U-box"/>
    <property type="match status" value="1"/>
</dbReference>
<dbReference type="Gene3D" id="3.30.160.60">
    <property type="entry name" value="Classic Zinc Finger"/>
    <property type="match status" value="1"/>
</dbReference>
<dbReference type="Gene3D" id="4.10.830.40">
    <property type="match status" value="1"/>
</dbReference>
<comment type="caution">
    <text evidence="9">The sequence shown here is derived from an EMBL/GenBank/DDBJ whole genome shotgun (WGS) entry which is preliminary data.</text>
</comment>
<keyword evidence="1" id="KW-0479">Metal-binding</keyword>
<dbReference type="Pfam" id="PF00643">
    <property type="entry name" value="zf-B_box"/>
    <property type="match status" value="1"/>
</dbReference>
<evidence type="ECO:0000259" key="7">
    <source>
        <dbReference type="PROSITE" id="PS50089"/>
    </source>
</evidence>
<dbReference type="InterPro" id="IPR051051">
    <property type="entry name" value="E3_ubiq-ligase_TRIM/RNF"/>
</dbReference>
<gene>
    <name evidence="9" type="ORF">UPYG_G00132350</name>
</gene>
<evidence type="ECO:0000256" key="3">
    <source>
        <dbReference type="ARBA" id="ARBA00022833"/>
    </source>
</evidence>
<evidence type="ECO:0000313" key="10">
    <source>
        <dbReference type="Proteomes" id="UP001557470"/>
    </source>
</evidence>
<sequence>MAKISINCSICLGLLKDAVTIPCGDSYCMSCIKGCFDTEDHKGIYNCPQCRQTFSSRPVLNRNTILAELVENLKRRIQAAPPVHYKVEPGDVECDFCTGRKNKAVKSCLVCLASFCETHIKPHYESPAFKKHKLVEASTNLQKKICSHHNKLLEFYCRTDQQCICYQCIMGEHKGHDTVSAAAESTEKQKHLVEKLQTSQNSIQEREKKIQALRQAVDSLKGFAQVAVEDSERIFTELIGFIEKRCTEVKELIRAQEKTQVSLAEGVLEQLEQEVSELRRRDVELKKFSHTEDHIHFLQIFQSLFVSPGSEVLPSITNYPQVSFEHVKKSVSELKDQLQDVCKKMMEVISGKVTTDQIDHPPQTREDFSTKEPTNTELCTAMLVGTRFFTSFTLTLTLTLTSIT</sequence>
<dbReference type="PANTHER" id="PTHR25465">
    <property type="entry name" value="B-BOX DOMAIN CONTAINING"/>
    <property type="match status" value="1"/>
</dbReference>
<keyword evidence="3" id="KW-0862">Zinc</keyword>
<feature type="domain" description="B box-type" evidence="8">
    <location>
        <begin position="141"/>
        <end position="181"/>
    </location>
</feature>
<evidence type="ECO:0000259" key="8">
    <source>
        <dbReference type="PROSITE" id="PS50119"/>
    </source>
</evidence>
<evidence type="ECO:0000313" key="9">
    <source>
        <dbReference type="EMBL" id="KAL0983758.1"/>
    </source>
</evidence>
<dbReference type="InterPro" id="IPR013083">
    <property type="entry name" value="Znf_RING/FYVE/PHD"/>
</dbReference>
<organism evidence="9 10">
    <name type="scientific">Umbra pygmaea</name>
    <name type="common">Eastern mudminnow</name>
    <dbReference type="NCBI Taxonomy" id="75934"/>
    <lineage>
        <taxon>Eukaryota</taxon>
        <taxon>Metazoa</taxon>
        <taxon>Chordata</taxon>
        <taxon>Craniata</taxon>
        <taxon>Vertebrata</taxon>
        <taxon>Euteleostomi</taxon>
        <taxon>Actinopterygii</taxon>
        <taxon>Neopterygii</taxon>
        <taxon>Teleostei</taxon>
        <taxon>Protacanthopterygii</taxon>
        <taxon>Esociformes</taxon>
        <taxon>Umbridae</taxon>
        <taxon>Umbra</taxon>
    </lineage>
</organism>
<protein>
    <submittedName>
        <fullName evidence="9">Uncharacterized protein</fullName>
    </submittedName>
</protein>
<dbReference type="Proteomes" id="UP001557470">
    <property type="component" value="Unassembled WGS sequence"/>
</dbReference>
<feature type="chain" id="PRO_5044768647" evidence="6">
    <location>
        <begin position="21"/>
        <end position="404"/>
    </location>
</feature>
<dbReference type="EMBL" id="JAGEUA010000004">
    <property type="protein sequence ID" value="KAL0983758.1"/>
    <property type="molecule type" value="Genomic_DNA"/>
</dbReference>
<dbReference type="SMART" id="SM00336">
    <property type="entry name" value="BBOX"/>
    <property type="match status" value="1"/>
</dbReference>
<dbReference type="PROSITE" id="PS50119">
    <property type="entry name" value="ZF_BBOX"/>
    <property type="match status" value="1"/>
</dbReference>
<evidence type="ECO:0000256" key="6">
    <source>
        <dbReference type="SAM" id="SignalP"/>
    </source>
</evidence>
<dbReference type="InterPro" id="IPR000315">
    <property type="entry name" value="Znf_B-box"/>
</dbReference>
<feature type="domain" description="RING-type" evidence="7">
    <location>
        <begin position="8"/>
        <end position="51"/>
    </location>
</feature>
<keyword evidence="10" id="KW-1185">Reference proteome</keyword>
<evidence type="ECO:0000256" key="5">
    <source>
        <dbReference type="SAM" id="Coils"/>
    </source>
</evidence>
<dbReference type="CDD" id="cd19769">
    <property type="entry name" value="Bbox2_TRIM16-like"/>
    <property type="match status" value="1"/>
</dbReference>
<keyword evidence="5" id="KW-0175">Coiled coil</keyword>
<feature type="coiled-coil region" evidence="5">
    <location>
        <begin position="254"/>
        <end position="288"/>
    </location>
</feature>
<dbReference type="SUPFAM" id="SSF57845">
    <property type="entry name" value="B-box zinc-binding domain"/>
    <property type="match status" value="1"/>
</dbReference>
<evidence type="ECO:0000256" key="2">
    <source>
        <dbReference type="ARBA" id="ARBA00022771"/>
    </source>
</evidence>
<dbReference type="PANTHER" id="PTHR25465:SF5">
    <property type="entry name" value="E3 UBIQUITIN_ISG15 LIGASE TRIM25-RELATED"/>
    <property type="match status" value="1"/>
</dbReference>
<dbReference type="PROSITE" id="PS50089">
    <property type="entry name" value="ZF_RING_2"/>
    <property type="match status" value="1"/>
</dbReference>
<reference evidence="9 10" key="1">
    <citation type="submission" date="2024-06" db="EMBL/GenBank/DDBJ databases">
        <authorList>
            <person name="Pan Q."/>
            <person name="Wen M."/>
            <person name="Jouanno E."/>
            <person name="Zahm M."/>
            <person name="Klopp C."/>
            <person name="Cabau C."/>
            <person name="Louis A."/>
            <person name="Berthelot C."/>
            <person name="Parey E."/>
            <person name="Roest Crollius H."/>
            <person name="Montfort J."/>
            <person name="Robinson-Rechavi M."/>
            <person name="Bouchez O."/>
            <person name="Lampietro C."/>
            <person name="Lopez Roques C."/>
            <person name="Donnadieu C."/>
            <person name="Postlethwait J."/>
            <person name="Bobe J."/>
            <person name="Verreycken H."/>
            <person name="Guiguen Y."/>
        </authorList>
    </citation>
    <scope>NUCLEOTIDE SEQUENCE [LARGE SCALE GENOMIC DNA]</scope>
    <source>
        <strain evidence="9">Up_M1</strain>
        <tissue evidence="9">Testis</tissue>
    </source>
</reference>